<protein>
    <submittedName>
        <fullName evidence="1">Uncharacterized protein</fullName>
    </submittedName>
</protein>
<accession>A0A642D461</accession>
<name>A0A642D461_9BACE</name>
<proteinExistence type="predicted"/>
<dbReference type="EMBL" id="VWFA01000005">
    <property type="protein sequence ID" value="KAA4693131.1"/>
    <property type="molecule type" value="Genomic_DNA"/>
</dbReference>
<dbReference type="OrthoDB" id="1045901at2"/>
<dbReference type="AlphaFoldDB" id="A0A642D461"/>
<dbReference type="GeneID" id="26158559"/>
<organism evidence="1">
    <name type="scientific">Bacteroides intestinalis</name>
    <dbReference type="NCBI Taxonomy" id="329854"/>
    <lineage>
        <taxon>Bacteria</taxon>
        <taxon>Pseudomonadati</taxon>
        <taxon>Bacteroidota</taxon>
        <taxon>Bacteroidia</taxon>
        <taxon>Bacteroidales</taxon>
        <taxon>Bacteroidaceae</taxon>
        <taxon>Bacteroides</taxon>
    </lineage>
</organism>
<comment type="caution">
    <text evidence="1">The sequence shown here is derived from an EMBL/GenBank/DDBJ whole genome shotgun (WGS) entry which is preliminary data.</text>
</comment>
<gene>
    <name evidence="1" type="ORF">F3B37_07845</name>
</gene>
<evidence type="ECO:0000313" key="1">
    <source>
        <dbReference type="EMBL" id="KAA4693131.1"/>
    </source>
</evidence>
<sequence length="303" mass="33425">MKHLFYCLFLMLLCIGCKGEDDPITEEKNDPSSATTRGPSGSLDLSLSGNVVSISWNEPFGKYVGIEVGVSTGSGMSLGSFSSSNDSGSEKFFLSSIASYSGPVTATVRGRSSNGYVGQPITISLGIMNDPAKPPRCSHGYNPRYPVLSIGVDLEHNFYFSRGEFPKRGLLLYILHVQSFDHYEYLPYYPYTPTPVYDVEDITNWVDLPVLTSSMSEVIKISHPQLDRFWDRPDATFTLDIRLYDGGCPKLSPGNGSSLPACTNYCVYKTTNLEPLSQIVRSVKMSQVLDGVVYYPDSPMPTY</sequence>
<reference evidence="1" key="1">
    <citation type="journal article" date="2019" name="Nat. Med.">
        <title>A library of human gut bacterial isolates paired with longitudinal multiomics data enables mechanistic microbiome research.</title>
        <authorList>
            <person name="Poyet M."/>
            <person name="Groussin M."/>
            <person name="Gibbons S.M."/>
            <person name="Avila-Pacheco J."/>
            <person name="Jiang X."/>
            <person name="Kearney S.M."/>
            <person name="Perrotta A.R."/>
            <person name="Berdy B."/>
            <person name="Zhao S."/>
            <person name="Lieberman T.D."/>
            <person name="Swanson P.K."/>
            <person name="Smith M."/>
            <person name="Roesemann S."/>
            <person name="Alexander J.E."/>
            <person name="Rich S.A."/>
            <person name="Livny J."/>
            <person name="Vlamakis H."/>
            <person name="Clish C."/>
            <person name="Bullock K."/>
            <person name="Deik A."/>
            <person name="Scott J."/>
            <person name="Pierce K.A."/>
            <person name="Xavier R.J."/>
            <person name="Alm E.J."/>
        </authorList>
    </citation>
    <scope>NUCLEOTIDE SEQUENCE</scope>
    <source>
        <strain evidence="1">BIOML-A1</strain>
    </source>
</reference>
<dbReference type="RefSeq" id="WP_117707246.1">
    <property type="nucleotide sequence ID" value="NZ_CABMMK010000008.1"/>
</dbReference>